<gene>
    <name evidence="2" type="ORF">BCF53_101138</name>
</gene>
<dbReference type="RefSeq" id="WP_132698842.1">
    <property type="nucleotide sequence ID" value="NZ_SLZR01000001.1"/>
</dbReference>
<evidence type="ECO:0000313" key="3">
    <source>
        <dbReference type="Proteomes" id="UP000295793"/>
    </source>
</evidence>
<organism evidence="2 3">
    <name type="scientific">Reinekea marinisedimentorum</name>
    <dbReference type="NCBI Taxonomy" id="230495"/>
    <lineage>
        <taxon>Bacteria</taxon>
        <taxon>Pseudomonadati</taxon>
        <taxon>Pseudomonadota</taxon>
        <taxon>Gammaproteobacteria</taxon>
        <taxon>Oceanospirillales</taxon>
        <taxon>Saccharospirillaceae</taxon>
        <taxon>Reinekea</taxon>
    </lineage>
</organism>
<keyword evidence="1" id="KW-0812">Transmembrane</keyword>
<evidence type="ECO:0000313" key="2">
    <source>
        <dbReference type="EMBL" id="TCS43795.1"/>
    </source>
</evidence>
<name>A0A4R3ICB3_9GAMM</name>
<keyword evidence="1" id="KW-1133">Transmembrane helix</keyword>
<keyword evidence="1" id="KW-0472">Membrane</keyword>
<accession>A0A4R3ICB3</accession>
<comment type="caution">
    <text evidence="2">The sequence shown here is derived from an EMBL/GenBank/DDBJ whole genome shotgun (WGS) entry which is preliminary data.</text>
</comment>
<proteinExistence type="predicted"/>
<protein>
    <submittedName>
        <fullName evidence="2">Uncharacterized protein</fullName>
    </submittedName>
</protein>
<reference evidence="2 3" key="1">
    <citation type="submission" date="2019-03" db="EMBL/GenBank/DDBJ databases">
        <title>Genomic Encyclopedia of Archaeal and Bacterial Type Strains, Phase II (KMG-II): from individual species to whole genera.</title>
        <authorList>
            <person name="Goeker M."/>
        </authorList>
    </citation>
    <scope>NUCLEOTIDE SEQUENCE [LARGE SCALE GENOMIC DNA]</scope>
    <source>
        <strain evidence="2 3">DSM 15388</strain>
    </source>
</reference>
<feature type="transmembrane region" description="Helical" evidence="1">
    <location>
        <begin position="6"/>
        <end position="22"/>
    </location>
</feature>
<dbReference type="EMBL" id="SLZR01000001">
    <property type="protein sequence ID" value="TCS43795.1"/>
    <property type="molecule type" value="Genomic_DNA"/>
</dbReference>
<dbReference type="Proteomes" id="UP000295793">
    <property type="component" value="Unassembled WGS sequence"/>
</dbReference>
<sequence>MSTPFAFLLTFIAGGITVWLWMKMSRQVQDERMEEIRHHVEELGGLLISASPVDRHECAFADDFHDPDKVYKFYQVNYDINQERHQGWVIQEMKQPWYGPSGAIHSNWVWHL</sequence>
<evidence type="ECO:0000256" key="1">
    <source>
        <dbReference type="SAM" id="Phobius"/>
    </source>
</evidence>
<dbReference type="AlphaFoldDB" id="A0A4R3ICB3"/>
<keyword evidence="3" id="KW-1185">Reference proteome</keyword>
<dbReference type="OrthoDB" id="3034764at2"/>